<sequence>MLSEQSFELIELVAKLGSFTSAANHLNKVPSAISYAVKQIEEEIGVELFERHHRSVSLTEAGEHFVSHSKGVMASIASLKQSTLDINKGWRPALAIAIDGIVREDGISHLIRAFYQRFTDVELRIYREQVNGCWQALSEQRCQIAIGPASNIPVGGPFEFRKLAQLHWQFVVAAKHPLAQVEHISLTDLVDYPAICVSDTASDYPRYRRGVAPGQRALSVPDWIRAINCVKDGLGVGLLPAHLIEPFLANGSLVAKSCELTLADGDSLLVWDRNVQNEAMSWLVDYLSSDQRLVNSWFLPN</sequence>
<reference evidence="6 7" key="1">
    <citation type="submission" date="2022-02" db="EMBL/GenBank/DDBJ databases">
        <authorList>
            <person name="Zhuang L."/>
        </authorList>
    </citation>
    <scope>NUCLEOTIDE SEQUENCE [LARGE SCALE GENOMIC DNA]</scope>
    <source>
        <strain evidence="6 7">C32</strain>
    </source>
</reference>
<dbReference type="Pfam" id="PF03466">
    <property type="entry name" value="LysR_substrate"/>
    <property type="match status" value="1"/>
</dbReference>
<dbReference type="Gene3D" id="3.40.190.290">
    <property type="match status" value="1"/>
</dbReference>
<keyword evidence="4" id="KW-0804">Transcription</keyword>
<protein>
    <submittedName>
        <fullName evidence="6">DNA-binding transcriptional activator PunR</fullName>
    </submittedName>
</protein>
<dbReference type="InterPro" id="IPR000847">
    <property type="entry name" value="LysR_HTH_N"/>
</dbReference>
<evidence type="ECO:0000313" key="7">
    <source>
        <dbReference type="Proteomes" id="UP001201549"/>
    </source>
</evidence>
<dbReference type="GO" id="GO:0003677">
    <property type="term" value="F:DNA binding"/>
    <property type="evidence" value="ECO:0007669"/>
    <property type="project" value="UniProtKB-KW"/>
</dbReference>
<keyword evidence="7" id="KW-1185">Reference proteome</keyword>
<dbReference type="EMBL" id="JAKOGG010000014">
    <property type="protein sequence ID" value="MCS4557962.1"/>
    <property type="molecule type" value="Genomic_DNA"/>
</dbReference>
<dbReference type="RefSeq" id="WP_238897435.1">
    <property type="nucleotide sequence ID" value="NZ_JAKOGG010000014.1"/>
</dbReference>
<dbReference type="SUPFAM" id="SSF53850">
    <property type="entry name" value="Periplasmic binding protein-like II"/>
    <property type="match status" value="1"/>
</dbReference>
<dbReference type="InterPro" id="IPR005119">
    <property type="entry name" value="LysR_subst-bd"/>
</dbReference>
<evidence type="ECO:0000256" key="1">
    <source>
        <dbReference type="ARBA" id="ARBA00009437"/>
    </source>
</evidence>
<evidence type="ECO:0000256" key="3">
    <source>
        <dbReference type="ARBA" id="ARBA00023125"/>
    </source>
</evidence>
<evidence type="ECO:0000313" key="6">
    <source>
        <dbReference type="EMBL" id="MCS4557962.1"/>
    </source>
</evidence>
<feature type="domain" description="HTH lysR-type" evidence="5">
    <location>
        <begin position="1"/>
        <end position="59"/>
    </location>
</feature>
<comment type="caution">
    <text evidence="6">The sequence shown here is derived from an EMBL/GenBank/DDBJ whole genome shotgun (WGS) entry which is preliminary data.</text>
</comment>
<dbReference type="InterPro" id="IPR036390">
    <property type="entry name" value="WH_DNA-bd_sf"/>
</dbReference>
<name>A0ABT2FNP4_9GAMM</name>
<comment type="similarity">
    <text evidence="1">Belongs to the LysR transcriptional regulatory family.</text>
</comment>
<dbReference type="SUPFAM" id="SSF46785">
    <property type="entry name" value="Winged helix' DNA-binding domain"/>
    <property type="match status" value="1"/>
</dbReference>
<accession>A0ABT2FNP4</accession>
<reference evidence="7" key="2">
    <citation type="submission" date="2023-07" db="EMBL/GenBank/DDBJ databases">
        <title>Shewanella mangrovi sp. nov., an acetaldehyde- degrading bacterium isolated from mangrove sediment.</title>
        <authorList>
            <person name="Liu Y."/>
        </authorList>
    </citation>
    <scope>NUCLEOTIDE SEQUENCE [LARGE SCALE GENOMIC DNA]</scope>
    <source>
        <strain evidence="7">C32</strain>
    </source>
</reference>
<evidence type="ECO:0000259" key="5">
    <source>
        <dbReference type="PROSITE" id="PS50931"/>
    </source>
</evidence>
<dbReference type="Pfam" id="PF00126">
    <property type="entry name" value="HTH_1"/>
    <property type="match status" value="1"/>
</dbReference>
<evidence type="ECO:0000256" key="4">
    <source>
        <dbReference type="ARBA" id="ARBA00023163"/>
    </source>
</evidence>
<dbReference type="InterPro" id="IPR036388">
    <property type="entry name" value="WH-like_DNA-bd_sf"/>
</dbReference>
<dbReference type="PROSITE" id="PS50931">
    <property type="entry name" value="HTH_LYSR"/>
    <property type="match status" value="1"/>
</dbReference>
<dbReference type="PANTHER" id="PTHR30126:SF18">
    <property type="entry name" value="LYSR FAMILY TRANSCRIPTIONAL REGULATOR"/>
    <property type="match status" value="1"/>
</dbReference>
<keyword evidence="3 6" id="KW-0238">DNA-binding</keyword>
<dbReference type="PANTHER" id="PTHR30126">
    <property type="entry name" value="HTH-TYPE TRANSCRIPTIONAL REGULATOR"/>
    <property type="match status" value="1"/>
</dbReference>
<dbReference type="NCBIfam" id="NF008294">
    <property type="entry name" value="PRK11074.1"/>
    <property type="match status" value="1"/>
</dbReference>
<keyword evidence="2" id="KW-0805">Transcription regulation</keyword>
<dbReference type="Proteomes" id="UP001201549">
    <property type="component" value="Unassembled WGS sequence"/>
</dbReference>
<organism evidence="6 7">
    <name type="scientific">Shewanella electrica</name>
    <dbReference type="NCBI Taxonomy" id="515560"/>
    <lineage>
        <taxon>Bacteria</taxon>
        <taxon>Pseudomonadati</taxon>
        <taxon>Pseudomonadota</taxon>
        <taxon>Gammaproteobacteria</taxon>
        <taxon>Alteromonadales</taxon>
        <taxon>Shewanellaceae</taxon>
        <taxon>Shewanella</taxon>
    </lineage>
</organism>
<gene>
    <name evidence="6" type="primary">punR</name>
    <name evidence="6" type="ORF">L9G74_16065</name>
</gene>
<dbReference type="Gene3D" id="1.10.10.10">
    <property type="entry name" value="Winged helix-like DNA-binding domain superfamily/Winged helix DNA-binding domain"/>
    <property type="match status" value="1"/>
</dbReference>
<evidence type="ECO:0000256" key="2">
    <source>
        <dbReference type="ARBA" id="ARBA00023015"/>
    </source>
</evidence>
<proteinExistence type="inferred from homology"/>